<evidence type="ECO:0000256" key="1">
    <source>
        <dbReference type="SAM" id="MobiDB-lite"/>
    </source>
</evidence>
<dbReference type="Gene3D" id="1.10.510.10">
    <property type="entry name" value="Transferase(Phosphotransferase) domain 1"/>
    <property type="match status" value="1"/>
</dbReference>
<dbReference type="EMBL" id="JAFJZO010000027">
    <property type="protein sequence ID" value="KAG5501426.1"/>
    <property type="molecule type" value="Genomic_DNA"/>
</dbReference>
<feature type="compositionally biased region" description="Polar residues" evidence="1">
    <location>
        <begin position="885"/>
        <end position="902"/>
    </location>
</feature>
<dbReference type="GO" id="GO:0004672">
    <property type="term" value="F:protein kinase activity"/>
    <property type="evidence" value="ECO:0007669"/>
    <property type="project" value="InterPro"/>
</dbReference>
<feature type="compositionally biased region" description="Polar residues" evidence="1">
    <location>
        <begin position="859"/>
        <end position="868"/>
    </location>
</feature>
<feature type="region of interest" description="Disordered" evidence="1">
    <location>
        <begin position="1209"/>
        <end position="1230"/>
    </location>
</feature>
<dbReference type="GeneID" id="94289336"/>
<dbReference type="PROSITE" id="PS50011">
    <property type="entry name" value="PROTEIN_KINASE_DOM"/>
    <property type="match status" value="1"/>
</dbReference>
<evidence type="ECO:0000313" key="3">
    <source>
        <dbReference type="EMBL" id="KAG5501426.1"/>
    </source>
</evidence>
<reference evidence="3 4" key="1">
    <citation type="submission" date="2021-02" db="EMBL/GenBank/DDBJ databases">
        <title>Porcisia hertigi Genome sequencing and assembly.</title>
        <authorList>
            <person name="Almutairi H."/>
            <person name="Gatherer D."/>
        </authorList>
    </citation>
    <scope>NUCLEOTIDE SEQUENCE [LARGE SCALE GENOMIC DNA]</scope>
    <source>
        <strain evidence="3 4">C119</strain>
    </source>
</reference>
<proteinExistence type="predicted"/>
<keyword evidence="4" id="KW-1185">Reference proteome</keyword>
<feature type="region of interest" description="Disordered" evidence="1">
    <location>
        <begin position="848"/>
        <end position="868"/>
    </location>
</feature>
<feature type="region of interest" description="Disordered" evidence="1">
    <location>
        <begin position="882"/>
        <end position="908"/>
    </location>
</feature>
<feature type="region of interest" description="Disordered" evidence="1">
    <location>
        <begin position="940"/>
        <end position="987"/>
    </location>
</feature>
<organism evidence="3 4">
    <name type="scientific">Porcisia hertigi</name>
    <dbReference type="NCBI Taxonomy" id="2761500"/>
    <lineage>
        <taxon>Eukaryota</taxon>
        <taxon>Discoba</taxon>
        <taxon>Euglenozoa</taxon>
        <taxon>Kinetoplastea</taxon>
        <taxon>Metakinetoplastina</taxon>
        <taxon>Trypanosomatida</taxon>
        <taxon>Trypanosomatidae</taxon>
        <taxon>Leishmaniinae</taxon>
        <taxon>Porcisia</taxon>
    </lineage>
</organism>
<dbReference type="GO" id="GO:0005524">
    <property type="term" value="F:ATP binding"/>
    <property type="evidence" value="ECO:0007669"/>
    <property type="project" value="InterPro"/>
</dbReference>
<dbReference type="SUPFAM" id="SSF56112">
    <property type="entry name" value="Protein kinase-like (PK-like)"/>
    <property type="match status" value="1"/>
</dbReference>
<feature type="domain" description="Protein kinase" evidence="2">
    <location>
        <begin position="67"/>
        <end position="430"/>
    </location>
</feature>
<dbReference type="Proteomes" id="UP000674318">
    <property type="component" value="Unassembled WGS sequence"/>
</dbReference>
<evidence type="ECO:0000259" key="2">
    <source>
        <dbReference type="PROSITE" id="PS50011"/>
    </source>
</evidence>
<sequence>MVAFPRLALGAVHNISERNIFFTPLEKDHLDLETVSTAPPSHRGVLQRNGLLAKMCVGVTFYEEQGVDDNDRSGLAEHQKLSRARQESLWRSALVYAGFLKKDDGLVIPPELVERPWPVHTAPQYTKLMKEMRARQACSTANTSEFCVPILSIDEFPHQHMGVRVWLGVAWMPRYSHNLRQWATTFLHAKQPIPEASLMTCLHHMATGALVLRRATNTAGKIDATLSLDFTLDKVLVHRASRQEEDGGETDLDQVEGGLTFVLAAGVCKWPQCESHEDKSGATSETARFCTGGVVDYMHALKREQLMYRSPEDCWPHVYPTHVNGGAKRDVWRLGIMLYLLASGVAATPNACIASPCGRHTRPAGARELAPLSAIESTPDSLWKRLRRDLECRAYSSAIVTVVTQLLSLDPMTRPSLTTVDCMLQDLQRLTPVRRFPFALGSYDLLRMPNPTDIELDPIARRYTLVGVCMLCKKPRDSTPLCTKGGEHVPGASSPLWSDEELLPQLITTDTHYMTFLYPLCGSRDERQRRKQMALALQSSLGSGSSALACEGAPPLDISVLFQVFGGFAVYKRVPERNEKGQTFHRITMKEVLVLYPSQGLRRSEWALRKMTIDFSGGLPWPSSCTESLQASGRVSRNVPLAFTGAHHDVEWFAWVLPGERFSLPNGGHWTAPRDGAFVFWFNSDLQPTDRDRYFALTSVRAATLPAKVPRTVMPDSLLRLHAGDERHITSPPEGYIQAGSRFETRQGRLGVIRANNVHRRTCHNVADVALPSATHEILELTESKRIASAQSPLSPLPAQLQNIQESPANWRCHRGMEKQQKRTKISHCSTLPVVAVVDSLKTTGEVQKGSGAACAPSTPHTTANTANRCASATPQLYDRDLFSKTPSSATPISTGCKSSESPDWDTASKHTAMMVSTTTQRPLRRPSTVDSARALGLPGESAYSAAQHSLGPACRRERKTGSITPSSRDERGTNSQSFSGSVPVRSGAVQGATSVPAFVKPLSFLHGSDREPSTLVLEQSPVSHCKAMRRGVRESAAVTPRLPPVGGALPRALGEIHVCGLWLSGTGVDAVFRALTFCVLSTGEHGYIHPPVKISAQTARAIRAPQGAAFVAFLSNQVPLLRRNHPQLNTPQLPLILPHHGFACYAGDGTLVGILALRCSTTAARGARGDEFELMLHVTPARHGSSVSPRVIYASYLAGGLEQRAHTTQAAIDRGKARGEHDEKRQTSPLCHVSSSLHPFSGSCNVSCDIAENETLTLTSACDLVRNFTPNDNGQGLSWQTGNSAPVLPACWMGFDGAVLALLFTDAEQSEWVPYHLGR</sequence>
<dbReference type="KEGG" id="phet:94289336"/>
<evidence type="ECO:0000313" key="4">
    <source>
        <dbReference type="Proteomes" id="UP000674318"/>
    </source>
</evidence>
<dbReference type="InterPro" id="IPR000719">
    <property type="entry name" value="Prot_kinase_dom"/>
</dbReference>
<accession>A0A836L753</accession>
<protein>
    <recommendedName>
        <fullName evidence="2">Protein kinase domain-containing protein</fullName>
    </recommendedName>
</protein>
<gene>
    <name evidence="3" type="ORF">JKF63_03239</name>
</gene>
<comment type="caution">
    <text evidence="3">The sequence shown here is derived from an EMBL/GenBank/DDBJ whole genome shotgun (WGS) entry which is preliminary data.</text>
</comment>
<dbReference type="RefSeq" id="XP_067756049.1">
    <property type="nucleotide sequence ID" value="XM_067899259.1"/>
</dbReference>
<dbReference type="InterPro" id="IPR011009">
    <property type="entry name" value="Kinase-like_dom_sf"/>
</dbReference>
<feature type="compositionally biased region" description="Basic and acidic residues" evidence="1">
    <location>
        <begin position="1214"/>
        <end position="1227"/>
    </location>
</feature>
<name>A0A836L753_9TRYP</name>
<dbReference type="OrthoDB" id="9974723at2759"/>